<reference evidence="3" key="1">
    <citation type="journal article" date="2019" name="Int. J. Syst. Evol. Microbiol.">
        <title>The Global Catalogue of Microorganisms (GCM) 10K type strain sequencing project: providing services to taxonomists for standard genome sequencing and annotation.</title>
        <authorList>
            <consortium name="The Broad Institute Genomics Platform"/>
            <consortium name="The Broad Institute Genome Sequencing Center for Infectious Disease"/>
            <person name="Wu L."/>
            <person name="Ma J."/>
        </authorList>
    </citation>
    <scope>NUCLEOTIDE SEQUENCE [LARGE SCALE GENOMIC DNA]</scope>
    <source>
        <strain evidence="3">Q85</strain>
    </source>
</reference>
<proteinExistence type="predicted"/>
<dbReference type="RefSeq" id="WP_380941221.1">
    <property type="nucleotide sequence ID" value="NZ_JBHUFC010000006.1"/>
</dbReference>
<keyword evidence="1" id="KW-0472">Membrane</keyword>
<dbReference type="EMBL" id="JBHUFC010000006">
    <property type="protein sequence ID" value="MFD1788846.1"/>
    <property type="molecule type" value="Genomic_DNA"/>
</dbReference>
<keyword evidence="3" id="KW-1185">Reference proteome</keyword>
<dbReference type="Proteomes" id="UP001597283">
    <property type="component" value="Unassembled WGS sequence"/>
</dbReference>
<accession>A0ABW4NG89</accession>
<evidence type="ECO:0000256" key="1">
    <source>
        <dbReference type="SAM" id="Phobius"/>
    </source>
</evidence>
<keyword evidence="1" id="KW-0812">Transmembrane</keyword>
<sequence length="66" mass="7073">MNRKDAMDGRMDALAKLAPTITMLAVFALVFGGIRLLRAGAENRTKGVLMLVCAAVLVGNVLIWTL</sequence>
<organism evidence="2 3">
    <name type="scientific">Sphingomonas floccifaciens</name>
    <dbReference type="NCBI Taxonomy" id="1844115"/>
    <lineage>
        <taxon>Bacteria</taxon>
        <taxon>Pseudomonadati</taxon>
        <taxon>Pseudomonadota</taxon>
        <taxon>Alphaproteobacteria</taxon>
        <taxon>Sphingomonadales</taxon>
        <taxon>Sphingomonadaceae</taxon>
        <taxon>Sphingomonas</taxon>
    </lineage>
</organism>
<protein>
    <submittedName>
        <fullName evidence="2">Uncharacterized protein</fullName>
    </submittedName>
</protein>
<name>A0ABW4NG89_9SPHN</name>
<evidence type="ECO:0000313" key="2">
    <source>
        <dbReference type="EMBL" id="MFD1788846.1"/>
    </source>
</evidence>
<keyword evidence="1" id="KW-1133">Transmembrane helix</keyword>
<feature type="transmembrane region" description="Helical" evidence="1">
    <location>
        <begin position="48"/>
        <end position="65"/>
    </location>
</feature>
<comment type="caution">
    <text evidence="2">The sequence shown here is derived from an EMBL/GenBank/DDBJ whole genome shotgun (WGS) entry which is preliminary data.</text>
</comment>
<feature type="transmembrane region" description="Helical" evidence="1">
    <location>
        <begin position="17"/>
        <end position="36"/>
    </location>
</feature>
<gene>
    <name evidence="2" type="ORF">ACFSC3_14875</name>
</gene>
<evidence type="ECO:0000313" key="3">
    <source>
        <dbReference type="Proteomes" id="UP001597283"/>
    </source>
</evidence>